<evidence type="ECO:0000313" key="7">
    <source>
        <dbReference type="Proteomes" id="UP000689129"/>
    </source>
</evidence>
<dbReference type="Pfam" id="PF24589">
    <property type="entry name" value="DUF7614"/>
    <property type="match status" value="1"/>
</dbReference>
<evidence type="ECO:0000259" key="4">
    <source>
        <dbReference type="Pfam" id="PF24588"/>
    </source>
</evidence>
<proteinExistence type="predicted"/>
<comment type="caution">
    <text evidence="6">The sequence shown here is derived from an EMBL/GenBank/DDBJ whole genome shotgun (WGS) entry which is preliminary data.</text>
</comment>
<feature type="domain" description="DUF7611" evidence="2">
    <location>
        <begin position="347"/>
        <end position="463"/>
    </location>
</feature>
<dbReference type="Pfam" id="PF24586">
    <property type="entry name" value="DUF7611"/>
    <property type="match status" value="1"/>
</dbReference>
<feature type="domain" description="DUF7614" evidence="5">
    <location>
        <begin position="684"/>
        <end position="816"/>
    </location>
</feature>
<dbReference type="InterPro" id="IPR056033">
    <property type="entry name" value="DUF7614"/>
</dbReference>
<evidence type="ECO:0000259" key="3">
    <source>
        <dbReference type="Pfam" id="PF24587"/>
    </source>
</evidence>
<feature type="compositionally biased region" description="Low complexity" evidence="1">
    <location>
        <begin position="218"/>
        <end position="240"/>
    </location>
</feature>
<dbReference type="Proteomes" id="UP000689129">
    <property type="component" value="Unassembled WGS sequence"/>
</dbReference>
<feature type="domain" description="DUF7613" evidence="4">
    <location>
        <begin position="555"/>
        <end position="678"/>
    </location>
</feature>
<dbReference type="InterPro" id="IPR056031">
    <property type="entry name" value="DUF7612"/>
</dbReference>
<dbReference type="Pfam" id="PF24588">
    <property type="entry name" value="DUF7613"/>
    <property type="match status" value="1"/>
</dbReference>
<dbReference type="InterPro" id="IPR056032">
    <property type="entry name" value="DUF7613"/>
</dbReference>
<evidence type="ECO:0000256" key="1">
    <source>
        <dbReference type="SAM" id="MobiDB-lite"/>
    </source>
</evidence>
<feature type="compositionally biased region" description="Polar residues" evidence="1">
    <location>
        <begin position="243"/>
        <end position="253"/>
    </location>
</feature>
<dbReference type="AlphaFoldDB" id="A0A8I2ZM32"/>
<feature type="region of interest" description="Disordered" evidence="1">
    <location>
        <begin position="177"/>
        <end position="201"/>
    </location>
</feature>
<feature type="compositionally biased region" description="Basic and acidic residues" evidence="1">
    <location>
        <begin position="24"/>
        <end position="34"/>
    </location>
</feature>
<dbReference type="InterPro" id="IPR056030">
    <property type="entry name" value="DUF7611"/>
</dbReference>
<feature type="region of interest" description="Disordered" evidence="1">
    <location>
        <begin position="214"/>
        <end position="253"/>
    </location>
</feature>
<dbReference type="OrthoDB" id="4356615at2759"/>
<sequence>MDSDTQVEEGRSSRRGRLMGKLFGAKDNKDRKQTDNALNVNDFLHASSDSLHPTTAPSAPPLPTLSKLDTRNASRYPQAHDVGGGSQNSPEVIGEGGDESPHPTIEISKQKKLRPPPSARAPSAYEEPPKPADPPPYDDFIPNSIKRIQTGYTAKDENRRSFLEIQQAEMRQAEGKAFAEAARSAGTSQAQQQQHAQQRDWEDAIEIKQSPLDRLRSSPHPAALGPAPAAAPPQYSSARPISPETQYNTHGHGQQANISLGACSTPELIRAALWWFLKGRMGLENAIRARPGSPKEQMQNEMEPIPEMMSNKRLPPDSEVDEARKLVVSALEAFLPQTIDKSIWVEYPKLSQDMIALLTGNSAAAMSGVLQTPTVREGLDALPINDTPDIFNFSRISVDAYLMEQGRESQSYHFKSLLSAVRARNQASLNLVLASQNGEVHLRISEDKNTGPTWNDVRWRSETMIWNMYEFGNKTQDTLYPRQDEQCIFHATLRTFQFFDADAQSRSFPKVPVPSCDIALFENMVLSFKDEAERLNFHTLLTGTAVQNDETIYADVPKLPWQSVRVINDDHGGDDMPPTVLSDKLRVIVDSKVGTIADRANVETGELRVRLEVSDAKTLVVLRRPQNDVTMAVSDSQVGRESPKEMEQTLQMLQTTQSIRTFKFPSLKDLHAFQAALTGFQVKYDSLAVGFSITRRRMVVPVHKKWEAGWTRVQVVQQDTVPQLLAFFPDFKHGQCMNFVLKGTDVYETFSRSGKFGLRFVDAKFPLPRMPDDNEGPTDDMGFICLDFPDLPGEHDDVSFLFEKEADRERLCQCLPAPVKGGSRLASKINF</sequence>
<dbReference type="EMBL" id="JAEMWZ010000153">
    <property type="protein sequence ID" value="KAG7133740.1"/>
    <property type="molecule type" value="Genomic_DNA"/>
</dbReference>
<name>A0A8I2ZM32_VERLO</name>
<dbReference type="Pfam" id="PF24587">
    <property type="entry name" value="DUF7612"/>
    <property type="match status" value="1"/>
</dbReference>
<accession>A0A8I2ZM32</accession>
<reference evidence="6" key="1">
    <citation type="journal article" date="2021" name="Mol. Plant Pathol.">
        <title>A 20-kb lineage-specific genomic region tames virulence in pathogenic amphidiploid Verticillium longisporum.</title>
        <authorList>
            <person name="Harting R."/>
            <person name="Starke J."/>
            <person name="Kusch H."/>
            <person name="Poggeler S."/>
            <person name="Maurus I."/>
            <person name="Schluter R."/>
            <person name="Landesfeind M."/>
            <person name="Bulla I."/>
            <person name="Nowrousian M."/>
            <person name="de Jonge R."/>
            <person name="Stahlhut G."/>
            <person name="Hoff K.J."/>
            <person name="Asshauer K.P."/>
            <person name="Thurmer A."/>
            <person name="Stanke M."/>
            <person name="Daniel R."/>
            <person name="Morgenstern B."/>
            <person name="Thomma B.P.H.J."/>
            <person name="Kronstad J.W."/>
            <person name="Braus-Stromeyer S.A."/>
            <person name="Braus G.H."/>
        </authorList>
    </citation>
    <scope>NUCLEOTIDE SEQUENCE</scope>
    <source>
        <strain evidence="6">Vl32</strain>
    </source>
</reference>
<gene>
    <name evidence="6" type="ORF">HYQ45_008169</name>
</gene>
<feature type="region of interest" description="Disordered" evidence="1">
    <location>
        <begin position="1"/>
        <end position="143"/>
    </location>
</feature>
<evidence type="ECO:0000259" key="5">
    <source>
        <dbReference type="Pfam" id="PF24589"/>
    </source>
</evidence>
<protein>
    <submittedName>
        <fullName evidence="6">Uncharacterized protein</fullName>
    </submittedName>
</protein>
<organism evidence="6 7">
    <name type="scientific">Verticillium longisporum</name>
    <name type="common">Verticillium dahliae var. longisporum</name>
    <dbReference type="NCBI Taxonomy" id="100787"/>
    <lineage>
        <taxon>Eukaryota</taxon>
        <taxon>Fungi</taxon>
        <taxon>Dikarya</taxon>
        <taxon>Ascomycota</taxon>
        <taxon>Pezizomycotina</taxon>
        <taxon>Sordariomycetes</taxon>
        <taxon>Hypocreomycetidae</taxon>
        <taxon>Glomerellales</taxon>
        <taxon>Plectosphaerellaceae</taxon>
        <taxon>Verticillium</taxon>
    </lineage>
</organism>
<evidence type="ECO:0000259" key="2">
    <source>
        <dbReference type="Pfam" id="PF24586"/>
    </source>
</evidence>
<feature type="domain" description="DUF7612" evidence="3">
    <location>
        <begin position="481"/>
        <end position="524"/>
    </location>
</feature>
<evidence type="ECO:0000313" key="6">
    <source>
        <dbReference type="EMBL" id="KAG7133740.1"/>
    </source>
</evidence>